<evidence type="ECO:0000313" key="3">
    <source>
        <dbReference type="Proteomes" id="UP001287286"/>
    </source>
</evidence>
<accession>A0ABR0BZU0</accession>
<organism evidence="2 3">
    <name type="scientific">Purpureocillium lilacinum</name>
    <name type="common">Paecilomyces lilacinus</name>
    <dbReference type="NCBI Taxonomy" id="33203"/>
    <lineage>
        <taxon>Eukaryota</taxon>
        <taxon>Fungi</taxon>
        <taxon>Dikarya</taxon>
        <taxon>Ascomycota</taxon>
        <taxon>Pezizomycotina</taxon>
        <taxon>Sordariomycetes</taxon>
        <taxon>Hypocreomycetidae</taxon>
        <taxon>Hypocreales</taxon>
        <taxon>Ophiocordycipitaceae</taxon>
        <taxon>Purpureocillium</taxon>
    </lineage>
</organism>
<feature type="compositionally biased region" description="Basic residues" evidence="1">
    <location>
        <begin position="360"/>
        <end position="373"/>
    </location>
</feature>
<sequence length="505" mass="54207">MASMVMERPSRLPLARRMHQARTSYMASCAEEKEEIQSAYLDTYIRAGLRANTHGLHRDAPFPPPERPKSVFESSCQNKHTHDNMASDSREDSVTGQRRRSGPARPLLEMGNPAGPGPTARRGRQAQSRRRRRGGPFLLSPKAPVSGSPGGEAVAVGALQRSIHGRKHGHPWDMMAGCASALLCLHPLLGPAGGAGLGSAGRQLEPRRWTPLQTGREPAALEAQRLLRSSFQVPPVERSSQRAQANRRPAIPAAAIHPGRPGRGTWGAPRLLGIAGAVAGGARVRARALAAPACAAAAALCGSPPPLDWIGFIAPSLVFPLATTACPPKPAHHRRRRSLPSVHPPAPPGHHHDHYCYHYHHHHHARRHHRPKKQQSPAVSSFFPPLVVPSLAVSSCLPRAPFSSPFPSSGPQGAAEAAADDSTVDRRRCTPPGARQFGRVSFGSCLPHTLASPALHRAFLGGERARQIHGPQLDDDAKPPPLGHPSEHPRLDSRMFALASRSPLA</sequence>
<feature type="region of interest" description="Disordered" evidence="1">
    <location>
        <begin position="55"/>
        <end position="150"/>
    </location>
</feature>
<gene>
    <name evidence="2" type="ORF">Purlil1_6601</name>
</gene>
<feature type="region of interest" description="Disordered" evidence="1">
    <location>
        <begin position="404"/>
        <end position="433"/>
    </location>
</feature>
<feature type="region of interest" description="Disordered" evidence="1">
    <location>
        <begin position="465"/>
        <end position="505"/>
    </location>
</feature>
<dbReference type="EMBL" id="JAWRVI010000021">
    <property type="protein sequence ID" value="KAK4089168.1"/>
    <property type="molecule type" value="Genomic_DNA"/>
</dbReference>
<feature type="compositionally biased region" description="Basic and acidic residues" evidence="1">
    <location>
        <begin position="80"/>
        <end position="93"/>
    </location>
</feature>
<protein>
    <submittedName>
        <fullName evidence="2">Uncharacterized protein</fullName>
    </submittedName>
</protein>
<feature type="region of interest" description="Disordered" evidence="1">
    <location>
        <begin position="360"/>
        <end position="379"/>
    </location>
</feature>
<name>A0ABR0BZU0_PURLI</name>
<reference evidence="2 3" key="1">
    <citation type="journal article" date="2024" name="Microbiol. Resour. Announc.">
        <title>Genome annotations for the ascomycete fungi Trichoderma harzianum, Trichoderma aggressivum, and Purpureocillium lilacinum.</title>
        <authorList>
            <person name="Beijen E.P.W."/>
            <person name="Ohm R.A."/>
        </authorList>
    </citation>
    <scope>NUCLEOTIDE SEQUENCE [LARGE SCALE GENOMIC DNA]</scope>
    <source>
        <strain evidence="2 3">CBS 150709</strain>
    </source>
</reference>
<dbReference type="Proteomes" id="UP001287286">
    <property type="component" value="Unassembled WGS sequence"/>
</dbReference>
<evidence type="ECO:0000313" key="2">
    <source>
        <dbReference type="EMBL" id="KAK4089168.1"/>
    </source>
</evidence>
<keyword evidence="3" id="KW-1185">Reference proteome</keyword>
<feature type="region of interest" description="Disordered" evidence="1">
    <location>
        <begin position="328"/>
        <end position="347"/>
    </location>
</feature>
<feature type="compositionally biased region" description="Basic residues" evidence="1">
    <location>
        <begin position="121"/>
        <end position="134"/>
    </location>
</feature>
<evidence type="ECO:0000256" key="1">
    <source>
        <dbReference type="SAM" id="MobiDB-lite"/>
    </source>
</evidence>
<comment type="caution">
    <text evidence="2">The sequence shown here is derived from an EMBL/GenBank/DDBJ whole genome shotgun (WGS) entry which is preliminary data.</text>
</comment>
<proteinExistence type="predicted"/>
<feature type="compositionally biased region" description="Basic and acidic residues" evidence="1">
    <location>
        <begin position="56"/>
        <end position="70"/>
    </location>
</feature>